<protein>
    <recommendedName>
        <fullName evidence="3">DUF4926 domain-containing protein</fullName>
    </recommendedName>
</protein>
<dbReference type="RefSeq" id="WP_052563022.1">
    <property type="nucleotide sequence ID" value="NZ_BAFN01000001.1"/>
</dbReference>
<proteinExistence type="predicted"/>
<evidence type="ECO:0000313" key="2">
    <source>
        <dbReference type="Proteomes" id="UP000032309"/>
    </source>
</evidence>
<dbReference type="EMBL" id="BAFN01000001">
    <property type="protein sequence ID" value="GAN32946.1"/>
    <property type="molecule type" value="Genomic_DNA"/>
</dbReference>
<evidence type="ECO:0008006" key="3">
    <source>
        <dbReference type="Google" id="ProtNLM"/>
    </source>
</evidence>
<evidence type="ECO:0000313" key="1">
    <source>
        <dbReference type="EMBL" id="GAN32946.1"/>
    </source>
</evidence>
<keyword evidence="2" id="KW-1185">Reference proteome</keyword>
<dbReference type="Pfam" id="PF16277">
    <property type="entry name" value="DUF4926"/>
    <property type="match status" value="1"/>
</dbReference>
<accession>A0ABQ0JW68</accession>
<reference evidence="2" key="1">
    <citation type="journal article" date="2015" name="Genome Announc.">
        <title>Draft Genome Sequence of an Anaerobic Ammonium-Oxidizing Bacterium, "Candidatus Brocadia sinica".</title>
        <authorList>
            <person name="Oshiki M."/>
            <person name="Shinyako-Hata K."/>
            <person name="Satoh H."/>
            <person name="Okabe S."/>
        </authorList>
    </citation>
    <scope>NUCLEOTIDE SEQUENCE [LARGE SCALE GENOMIC DNA]</scope>
    <source>
        <strain evidence="2">JPN1</strain>
    </source>
</reference>
<comment type="caution">
    <text evidence="1">The sequence shown here is derived from an EMBL/GenBank/DDBJ whole genome shotgun (WGS) entry which is preliminary data.</text>
</comment>
<dbReference type="Proteomes" id="UP000032309">
    <property type="component" value="Unassembled WGS sequence"/>
</dbReference>
<organism evidence="1 2">
    <name type="scientific">Candidatus Brocadia sinica JPN1</name>
    <dbReference type="NCBI Taxonomy" id="1197129"/>
    <lineage>
        <taxon>Bacteria</taxon>
        <taxon>Pseudomonadati</taxon>
        <taxon>Planctomycetota</taxon>
        <taxon>Candidatus Brocadiia</taxon>
        <taxon>Candidatus Brocadiales</taxon>
        <taxon>Candidatus Brocadiaceae</taxon>
        <taxon>Candidatus Brocadia</taxon>
    </lineage>
</organism>
<sequence length="76" mass="8508">MIKEHDRIVLLKDLPEDGLQAGDVGTVVHIHRQGEAFEVEFMTLDGRTVAVVTLLSSQIRTVSKRDITHVRELTVS</sequence>
<dbReference type="InterPro" id="IPR032568">
    <property type="entry name" value="DUF4926"/>
</dbReference>
<gene>
    <name evidence="1" type="ORF">BROSI_A1462</name>
</gene>
<name>A0ABQ0JW68_9BACT</name>